<accession>A0ABY1QT36</accession>
<evidence type="ECO:0000313" key="2">
    <source>
        <dbReference type="EMBL" id="SMP78291.1"/>
    </source>
</evidence>
<dbReference type="RefSeq" id="WP_283435491.1">
    <property type="nucleotide sequence ID" value="NZ_CAWLDM010000001.1"/>
</dbReference>
<dbReference type="NCBIfam" id="TIGR04294">
    <property type="entry name" value="pre_pil_HX9DG"/>
    <property type="match status" value="1"/>
</dbReference>
<dbReference type="PROSITE" id="PS00409">
    <property type="entry name" value="PROKAR_NTER_METHYL"/>
    <property type="match status" value="1"/>
</dbReference>
<dbReference type="Pfam" id="PF07963">
    <property type="entry name" value="N_methyl"/>
    <property type="match status" value="1"/>
</dbReference>
<dbReference type="InterPro" id="IPR045584">
    <property type="entry name" value="Pilin-like"/>
</dbReference>
<evidence type="ECO:0000259" key="1">
    <source>
        <dbReference type="Pfam" id="PF07596"/>
    </source>
</evidence>
<sequence length="414" mass="44423">MKRKFTGFTLVELLVVIAIIGVLVGLLLPAVQAAREAARRMSCSNNFKQLGLAVHNYHSAYKQLPTQGGGTNGSSATGLAQTQADIPRATNAMENSWLVGLLPFIEQQALWEQISNPYDSDGNSATTNDIFQAMGPTPRRRLQDHSGQPYDPWVTEVVGFRCPSDPGVGLPAFGRTNYAACFGDSALYVHGGVDGVTGVATQTNAERQRHSDRGIFGYRRKSKFRDVLDGLSNTIMGGEIATDLGDNDARTRPAVQDSALMSHSWTGAQNTNNACSGQIDPERPQFWGSGFTPITFNASVGPDSEVRRGYKWAFGRILFCGFNTTVPPNKPYCGGSLGLSDAVASASSRHQGGVHILMGDGAVKFVTDSIEAGNQGSFHVGWRGPALKNGEPSPFGLWGSLGTRAMKETIETEF</sequence>
<dbReference type="InterPro" id="IPR027558">
    <property type="entry name" value="Pre_pil_HX9DG_C"/>
</dbReference>
<dbReference type="SUPFAM" id="SSF54523">
    <property type="entry name" value="Pili subunits"/>
    <property type="match status" value="1"/>
</dbReference>
<dbReference type="EMBL" id="FXUG01000025">
    <property type="protein sequence ID" value="SMP78291.1"/>
    <property type="molecule type" value="Genomic_DNA"/>
</dbReference>
<evidence type="ECO:0000313" key="3">
    <source>
        <dbReference type="Proteomes" id="UP001158067"/>
    </source>
</evidence>
<dbReference type="InterPro" id="IPR012902">
    <property type="entry name" value="N_methyl_site"/>
</dbReference>
<dbReference type="PANTHER" id="PTHR30093:SF2">
    <property type="entry name" value="TYPE II SECRETION SYSTEM PROTEIN H"/>
    <property type="match status" value="1"/>
</dbReference>
<reference evidence="2 3" key="1">
    <citation type="submission" date="2017-05" db="EMBL/GenBank/DDBJ databases">
        <authorList>
            <person name="Varghese N."/>
            <person name="Submissions S."/>
        </authorList>
    </citation>
    <scope>NUCLEOTIDE SEQUENCE [LARGE SCALE GENOMIC DNA]</scope>
    <source>
        <strain evidence="2 3">DSM 25457</strain>
    </source>
</reference>
<protein>
    <submittedName>
        <fullName evidence="2">Prepilin-type N-terminal cleavage/methylation domain-containing protein/prepilin-type processing-associated H-X9-DG domain-containing protein</fullName>
    </submittedName>
</protein>
<gene>
    <name evidence="2" type="ORF">SAMN06265222_12533</name>
</gene>
<comment type="caution">
    <text evidence="2">The sequence shown here is derived from an EMBL/GenBank/DDBJ whole genome shotgun (WGS) entry which is preliminary data.</text>
</comment>
<dbReference type="Pfam" id="PF07596">
    <property type="entry name" value="SBP_bac_10"/>
    <property type="match status" value="1"/>
</dbReference>
<dbReference type="PANTHER" id="PTHR30093">
    <property type="entry name" value="GENERAL SECRETION PATHWAY PROTEIN G"/>
    <property type="match status" value="1"/>
</dbReference>
<keyword evidence="3" id="KW-1185">Reference proteome</keyword>
<dbReference type="Proteomes" id="UP001158067">
    <property type="component" value="Unassembled WGS sequence"/>
</dbReference>
<proteinExistence type="predicted"/>
<feature type="domain" description="DUF1559" evidence="1">
    <location>
        <begin position="32"/>
        <end position="372"/>
    </location>
</feature>
<dbReference type="Gene3D" id="3.30.700.10">
    <property type="entry name" value="Glycoprotein, Type 4 Pilin"/>
    <property type="match status" value="1"/>
</dbReference>
<organism evidence="2 3">
    <name type="scientific">Neorhodopirellula lusitana</name>
    <dbReference type="NCBI Taxonomy" id="445327"/>
    <lineage>
        <taxon>Bacteria</taxon>
        <taxon>Pseudomonadati</taxon>
        <taxon>Planctomycetota</taxon>
        <taxon>Planctomycetia</taxon>
        <taxon>Pirellulales</taxon>
        <taxon>Pirellulaceae</taxon>
        <taxon>Neorhodopirellula</taxon>
    </lineage>
</organism>
<name>A0ABY1QT36_9BACT</name>
<dbReference type="NCBIfam" id="TIGR02532">
    <property type="entry name" value="IV_pilin_GFxxxE"/>
    <property type="match status" value="1"/>
</dbReference>
<dbReference type="InterPro" id="IPR011453">
    <property type="entry name" value="DUF1559"/>
</dbReference>